<evidence type="ECO:0000259" key="1">
    <source>
        <dbReference type="Pfam" id="PF06983"/>
    </source>
</evidence>
<protein>
    <submittedName>
        <fullName evidence="2">VOC family protein</fullName>
    </submittedName>
</protein>
<evidence type="ECO:0000313" key="3">
    <source>
        <dbReference type="Proteomes" id="UP000339690"/>
    </source>
</evidence>
<proteinExistence type="predicted"/>
<accession>A0A5Q2TI54</accession>
<dbReference type="PANTHER" id="PTHR33990:SF1">
    <property type="entry name" value="PROTEIN YJDN"/>
    <property type="match status" value="1"/>
</dbReference>
<dbReference type="AlphaFoldDB" id="A0A5Q2TI54"/>
<dbReference type="Pfam" id="PF06983">
    <property type="entry name" value="3-dmu-9_3-mt"/>
    <property type="match status" value="1"/>
</dbReference>
<evidence type="ECO:0000313" key="2">
    <source>
        <dbReference type="EMBL" id="QGH33692.1"/>
    </source>
</evidence>
<dbReference type="EMBL" id="CP045915">
    <property type="protein sequence ID" value="QGH33692.1"/>
    <property type="molecule type" value="Genomic_DNA"/>
</dbReference>
<dbReference type="SUPFAM" id="SSF54593">
    <property type="entry name" value="Glyoxalase/Bleomycin resistance protein/Dihydroxybiphenyl dioxygenase"/>
    <property type="match status" value="1"/>
</dbReference>
<dbReference type="Proteomes" id="UP000339690">
    <property type="component" value="Chromosome"/>
</dbReference>
<name>A0A5Q2TI54_9BACI</name>
<dbReference type="InterPro" id="IPR029068">
    <property type="entry name" value="Glyas_Bleomycin-R_OHBP_Dase"/>
</dbReference>
<organism evidence="2 3">
    <name type="scientific">Gracilibacillus salitolerans</name>
    <dbReference type="NCBI Taxonomy" id="2663022"/>
    <lineage>
        <taxon>Bacteria</taxon>
        <taxon>Bacillati</taxon>
        <taxon>Bacillota</taxon>
        <taxon>Bacilli</taxon>
        <taxon>Bacillales</taxon>
        <taxon>Bacillaceae</taxon>
        <taxon>Gracilibacillus</taxon>
    </lineage>
</organism>
<feature type="domain" description="PhnB-like" evidence="1">
    <location>
        <begin position="4"/>
        <end position="129"/>
    </location>
</feature>
<dbReference type="RefSeq" id="WP_153790696.1">
    <property type="nucleotide sequence ID" value="NZ_CP045915.1"/>
</dbReference>
<reference evidence="2 3" key="1">
    <citation type="submission" date="2019-11" db="EMBL/GenBank/DDBJ databases">
        <title>Gracilibacillus salitolerans sp. nov., a moderate halophile isolated from a saline soil in northwest China.</title>
        <authorList>
            <person name="Gan L."/>
        </authorList>
    </citation>
    <scope>NUCLEOTIDE SEQUENCE [LARGE SCALE GENOMIC DNA]</scope>
    <source>
        <strain evidence="2 3">SCU50</strain>
    </source>
</reference>
<sequence>MTIKITPYLMMDGNAREAIQYYQKALDAEVPMLITYDDMPEPPKEELKDLVAHAKLEIGDSAIWISDSPSTLPVQQGNQVTICITSNNVEQSRRFFEALKDEGQVKMPFQKQSFSPGYGSLTDKFGVTFLFDTEN</sequence>
<dbReference type="CDD" id="cd06588">
    <property type="entry name" value="PhnB_like"/>
    <property type="match status" value="1"/>
</dbReference>
<dbReference type="PANTHER" id="PTHR33990">
    <property type="entry name" value="PROTEIN YJDN-RELATED"/>
    <property type="match status" value="1"/>
</dbReference>
<keyword evidence="3" id="KW-1185">Reference proteome</keyword>
<gene>
    <name evidence="2" type="ORF">GI584_06520</name>
</gene>
<dbReference type="KEGG" id="grc:GI584_06520"/>
<dbReference type="InterPro" id="IPR028973">
    <property type="entry name" value="PhnB-like"/>
</dbReference>
<dbReference type="Gene3D" id="3.10.180.10">
    <property type="entry name" value="2,3-Dihydroxybiphenyl 1,2-Dioxygenase, domain 1"/>
    <property type="match status" value="1"/>
</dbReference>